<keyword evidence="4" id="KW-1185">Reference proteome</keyword>
<dbReference type="InterPro" id="IPR018586">
    <property type="entry name" value="Brinker_DNA-bd"/>
</dbReference>
<dbReference type="InterPro" id="IPR006600">
    <property type="entry name" value="HTH_CenpB_DNA-bd_dom"/>
</dbReference>
<evidence type="ECO:0000256" key="1">
    <source>
        <dbReference type="ARBA" id="ARBA00023125"/>
    </source>
</evidence>
<dbReference type="PANTHER" id="PTHR19303:SF74">
    <property type="entry name" value="POGO TRANSPOSABLE ELEMENT WITH KRAB DOMAIN"/>
    <property type="match status" value="1"/>
</dbReference>
<protein>
    <recommendedName>
        <fullName evidence="2">HTH CENPB-type domain-containing protein</fullName>
    </recommendedName>
</protein>
<dbReference type="GO" id="GO:0005634">
    <property type="term" value="C:nucleus"/>
    <property type="evidence" value="ECO:0007669"/>
    <property type="project" value="TreeGrafter"/>
</dbReference>
<dbReference type="PROSITE" id="PS51253">
    <property type="entry name" value="HTH_CENPB"/>
    <property type="match status" value="1"/>
</dbReference>
<evidence type="ECO:0000313" key="3">
    <source>
        <dbReference type="Ensembl" id="ENSCUSP00005009014.1"/>
    </source>
</evidence>
<dbReference type="InterPro" id="IPR009057">
    <property type="entry name" value="Homeodomain-like_sf"/>
</dbReference>
<reference evidence="3" key="3">
    <citation type="submission" date="2025-09" db="UniProtKB">
        <authorList>
            <consortium name="Ensembl"/>
        </authorList>
    </citation>
    <scope>IDENTIFICATION</scope>
</reference>
<evidence type="ECO:0000313" key="4">
    <source>
        <dbReference type="Proteomes" id="UP000694563"/>
    </source>
</evidence>
<dbReference type="Gene3D" id="1.10.10.60">
    <property type="entry name" value="Homeodomain-like"/>
    <property type="match status" value="2"/>
</dbReference>
<dbReference type="Pfam" id="PF03184">
    <property type="entry name" value="DDE_1"/>
    <property type="match status" value="1"/>
</dbReference>
<evidence type="ECO:0000259" key="2">
    <source>
        <dbReference type="PROSITE" id="PS51253"/>
    </source>
</evidence>
<dbReference type="InterPro" id="IPR050863">
    <property type="entry name" value="CenT-Element_Derived"/>
</dbReference>
<name>A0A8C3U480_CATUS</name>
<sequence length="455" mass="51603">MAVEKRLAYDAEFKLKAIDYAKKHGNRPAAREFSINECMVRRWRQQEDALHLTRKTKKSFRGRKARWPGLEDRLYHWISEQRAAGRSLSTVAIWIQAKAIANQLHIEEFKARVSWCFCFMKQRQLSIRTRTTVYQQLPADYKEKLTTFWSYCKSKISEKNILTTGNEKMSFTVVFGVSSDGQKLHPMVIFKRKTLPKDKFPNGIRVAVNAKGWMDEEVMQTWLTEVYGGTLDRFFNQLSVLLIFDSMHAHKTENMKEIVKKKNSELAVIPGGLTKELQPLDVGIICSFKAKVRLLWEKWMMEGEHSYTNTGRLRRASYATVCQWILDAWGEVTATTIIRGFAKVLCGCAAGHSCAAAWLAGLTPGAGRCWAHTGGGEALGSHGGTGVAELTRGAGDVELTWGAGRWARADERGEMRLGLELGCPPAWLSNHLKAMRIRWECSQNDHTIAYVFFGL</sequence>
<accession>A0A8C3U480</accession>
<dbReference type="SUPFAM" id="SSF46689">
    <property type="entry name" value="Homeodomain-like"/>
    <property type="match status" value="1"/>
</dbReference>
<dbReference type="AlphaFoldDB" id="A0A8C3U480"/>
<dbReference type="Proteomes" id="UP000694563">
    <property type="component" value="Chromosome Z"/>
</dbReference>
<dbReference type="PANTHER" id="PTHR19303">
    <property type="entry name" value="TRANSPOSON"/>
    <property type="match status" value="1"/>
</dbReference>
<dbReference type="Pfam" id="PF09607">
    <property type="entry name" value="BrkDBD"/>
    <property type="match status" value="1"/>
</dbReference>
<proteinExistence type="predicted"/>
<dbReference type="Pfam" id="PF03221">
    <property type="entry name" value="HTH_Tnp_Tc5"/>
    <property type="match status" value="1"/>
</dbReference>
<dbReference type="GO" id="GO:0003677">
    <property type="term" value="F:DNA binding"/>
    <property type="evidence" value="ECO:0007669"/>
    <property type="project" value="UniProtKB-KW"/>
</dbReference>
<dbReference type="InterPro" id="IPR004875">
    <property type="entry name" value="DDE_SF_endonuclease_dom"/>
</dbReference>
<reference evidence="3" key="1">
    <citation type="submission" date="2020-10" db="EMBL/GenBank/DDBJ databases">
        <title>Catharus ustulatus (Swainson's thrush) genome, bCatUst1, primary haplotype v2.</title>
        <authorList>
            <person name="Delmore K."/>
            <person name="Vafadar M."/>
            <person name="Formenti G."/>
            <person name="Chow W."/>
            <person name="Pelan S."/>
            <person name="Howe K."/>
            <person name="Rhie A."/>
            <person name="Mountcastle J."/>
            <person name="Haase B."/>
            <person name="Fedrigo O."/>
            <person name="Jarvis E.D."/>
        </authorList>
    </citation>
    <scope>NUCLEOTIDE SEQUENCE [LARGE SCALE GENOMIC DNA]</scope>
</reference>
<feature type="domain" description="HTH CENPB-type" evidence="2">
    <location>
        <begin position="58"/>
        <end position="129"/>
    </location>
</feature>
<organism evidence="3 4">
    <name type="scientific">Catharus ustulatus</name>
    <name type="common">Russet-backed thrush</name>
    <name type="synonym">Hylocichla ustulatus</name>
    <dbReference type="NCBI Taxonomy" id="91951"/>
    <lineage>
        <taxon>Eukaryota</taxon>
        <taxon>Metazoa</taxon>
        <taxon>Chordata</taxon>
        <taxon>Craniata</taxon>
        <taxon>Vertebrata</taxon>
        <taxon>Euteleostomi</taxon>
        <taxon>Archelosauria</taxon>
        <taxon>Archosauria</taxon>
        <taxon>Dinosauria</taxon>
        <taxon>Saurischia</taxon>
        <taxon>Theropoda</taxon>
        <taxon>Coelurosauria</taxon>
        <taxon>Aves</taxon>
        <taxon>Neognathae</taxon>
        <taxon>Neoaves</taxon>
        <taxon>Telluraves</taxon>
        <taxon>Australaves</taxon>
        <taxon>Passeriformes</taxon>
        <taxon>Turdidae</taxon>
        <taxon>Catharus</taxon>
    </lineage>
</organism>
<dbReference type="Ensembl" id="ENSCUST00005009384.1">
    <property type="protein sequence ID" value="ENSCUSP00005009014.1"/>
    <property type="gene ID" value="ENSCUSG00005005718.1"/>
</dbReference>
<reference evidence="3" key="2">
    <citation type="submission" date="2025-08" db="UniProtKB">
        <authorList>
            <consortium name="Ensembl"/>
        </authorList>
    </citation>
    <scope>IDENTIFICATION</scope>
</reference>
<keyword evidence="1" id="KW-0238">DNA-binding</keyword>